<dbReference type="Proteomes" id="UP000076798">
    <property type="component" value="Unassembled WGS sequence"/>
</dbReference>
<dbReference type="GO" id="GO:0006384">
    <property type="term" value="P:transcription initiation at RNA polymerase III promoter"/>
    <property type="evidence" value="ECO:0007669"/>
    <property type="project" value="InterPro"/>
</dbReference>
<dbReference type="GO" id="GO:0001002">
    <property type="term" value="F:RNA polymerase III type 1 promoter sequence-specific DNA binding"/>
    <property type="evidence" value="ECO:0007669"/>
    <property type="project" value="TreeGrafter"/>
</dbReference>
<keyword evidence="3" id="KW-0804">Transcription</keyword>
<dbReference type="Pfam" id="PF17682">
    <property type="entry name" value="Tau95_N"/>
    <property type="match status" value="1"/>
</dbReference>
<dbReference type="GO" id="GO:0005634">
    <property type="term" value="C:nucleus"/>
    <property type="evidence" value="ECO:0007669"/>
    <property type="project" value="UniProtKB-SubCell"/>
</dbReference>
<dbReference type="InterPro" id="IPR019136">
    <property type="entry name" value="TF_IIIC_su-5_HTH"/>
</dbReference>
<evidence type="ECO:0000259" key="6">
    <source>
        <dbReference type="Pfam" id="PF09734"/>
    </source>
</evidence>
<feature type="domain" description="Transcription factor IIIC subunit Tfc1/Sfc1 triple barrel" evidence="7">
    <location>
        <begin position="25"/>
        <end position="135"/>
    </location>
</feature>
<dbReference type="PANTHER" id="PTHR13230">
    <property type="entry name" value="GENERAL TRANSCRIPTION FACTOR IIIC, POLYPEPTIDE 5"/>
    <property type="match status" value="1"/>
</dbReference>
<dbReference type="Pfam" id="PF09734">
    <property type="entry name" value="Tau95"/>
    <property type="match status" value="1"/>
</dbReference>
<organism evidence="8 9">
    <name type="scientific">Sistotremastrum suecicum HHB10207 ss-3</name>
    <dbReference type="NCBI Taxonomy" id="1314776"/>
    <lineage>
        <taxon>Eukaryota</taxon>
        <taxon>Fungi</taxon>
        <taxon>Dikarya</taxon>
        <taxon>Basidiomycota</taxon>
        <taxon>Agaricomycotina</taxon>
        <taxon>Agaricomycetes</taxon>
        <taxon>Sistotremastrales</taxon>
        <taxon>Sistotremastraceae</taxon>
        <taxon>Sistotremastrum</taxon>
    </lineage>
</organism>
<feature type="region of interest" description="Disordered" evidence="5">
    <location>
        <begin position="476"/>
        <end position="506"/>
    </location>
</feature>
<feature type="domain" description="Transcription factor IIIC subunit 5 HTH" evidence="6">
    <location>
        <begin position="198"/>
        <end position="353"/>
    </location>
</feature>
<gene>
    <name evidence="8" type="ORF">SISSUDRAFT_1047134</name>
</gene>
<evidence type="ECO:0000313" key="9">
    <source>
        <dbReference type="Proteomes" id="UP000076798"/>
    </source>
</evidence>
<dbReference type="InterPro" id="IPR042536">
    <property type="entry name" value="TFIIIC_tauA_Sfc1"/>
</dbReference>
<keyword evidence="9" id="KW-1185">Reference proteome</keyword>
<dbReference type="STRING" id="1314776.A0A166DAZ1"/>
<dbReference type="AlphaFoldDB" id="A0A166DAZ1"/>
<dbReference type="OrthoDB" id="5598268at2759"/>
<dbReference type="InterPro" id="IPR041499">
    <property type="entry name" value="Tfc1/Sfc1_N"/>
</dbReference>
<name>A0A166DAZ1_9AGAM</name>
<evidence type="ECO:0000256" key="1">
    <source>
        <dbReference type="ARBA" id="ARBA00004123"/>
    </source>
</evidence>
<evidence type="ECO:0000259" key="7">
    <source>
        <dbReference type="Pfam" id="PF17682"/>
    </source>
</evidence>
<dbReference type="GO" id="GO:0000127">
    <property type="term" value="C:transcription factor TFIIIC complex"/>
    <property type="evidence" value="ECO:0007669"/>
    <property type="project" value="InterPro"/>
</dbReference>
<dbReference type="Gene3D" id="3.30.200.160">
    <property type="entry name" value="TFIIIC, subcomplex tauA, subunit Sfc1, barrel domain"/>
    <property type="match status" value="1"/>
</dbReference>
<keyword evidence="2" id="KW-0238">DNA-binding</keyword>
<reference evidence="8 9" key="1">
    <citation type="journal article" date="2016" name="Mol. Biol. Evol.">
        <title>Comparative Genomics of Early-Diverging Mushroom-Forming Fungi Provides Insights into the Origins of Lignocellulose Decay Capabilities.</title>
        <authorList>
            <person name="Nagy L.G."/>
            <person name="Riley R."/>
            <person name="Tritt A."/>
            <person name="Adam C."/>
            <person name="Daum C."/>
            <person name="Floudas D."/>
            <person name="Sun H."/>
            <person name="Yadav J.S."/>
            <person name="Pangilinan J."/>
            <person name="Larsson K.H."/>
            <person name="Matsuura K."/>
            <person name="Barry K."/>
            <person name="Labutti K."/>
            <person name="Kuo R."/>
            <person name="Ohm R.A."/>
            <person name="Bhattacharya S.S."/>
            <person name="Shirouzu T."/>
            <person name="Yoshinaga Y."/>
            <person name="Martin F.M."/>
            <person name="Grigoriev I.V."/>
            <person name="Hibbett D.S."/>
        </authorList>
    </citation>
    <scope>NUCLEOTIDE SEQUENCE [LARGE SCALE GENOMIC DNA]</scope>
    <source>
        <strain evidence="8 9">HHB10207 ss-3</strain>
    </source>
</reference>
<proteinExistence type="predicted"/>
<accession>A0A166DAZ1</accession>
<evidence type="ECO:0000256" key="4">
    <source>
        <dbReference type="ARBA" id="ARBA00023242"/>
    </source>
</evidence>
<evidence type="ECO:0000256" key="3">
    <source>
        <dbReference type="ARBA" id="ARBA00023163"/>
    </source>
</evidence>
<keyword evidence="4" id="KW-0539">Nucleus</keyword>
<dbReference type="EMBL" id="KV428065">
    <property type="protein sequence ID" value="KZT38325.1"/>
    <property type="molecule type" value="Genomic_DNA"/>
</dbReference>
<sequence>MDGETSSRPKDTPAPDYAIPQAPFYSIEYPGYVAEGSVPRAIEHLGGQRSLDAAFKRNASKKETLLELNFRPGNPFSHPIPGDVTSTDNILMKVTKRKRKRNSAIEGQPLGEYTVELMGVIPKTARFRSMADFQFQPDPNDPLVKLRYALDHLDAKAIREFQISPEKEDYYVEENPQEPDQDGDIQMGEPSKRSNLRLFPPPIFGRQTIAQVYNFKANPGSIETSIVDEETGEERKRLINRSRWKGFAPVSIGFWDPTPDTPPKNALDAASSVNPDLLSRLKEHFNTRPVWSRPALLNQFAPNEQRALLNAKQTLPLVSYIFQDGPWRDTNVRLGYDPRTDKEARFYQRVYFRNVNHEKQRTSFIARRSTLHDRMVDSNAERTDDALPSNRSHIFDGRTRTSQTASFQLCDIQDPMLIKMIHSEEGLRDTCNEQDGWYTSHALENLKTVLRHKFFNLLEGNVVSDEECEALLQTAEGSTRPRPANRTLNPRKHNMAKGALPPEEATAARLRSVIGKRLGTVEENRDSMDE</sequence>
<dbReference type="PANTHER" id="PTHR13230:SF5">
    <property type="entry name" value="GENERAL TRANSCRIPTION FACTOR 3C POLYPEPTIDE 5"/>
    <property type="match status" value="1"/>
</dbReference>
<dbReference type="InterPro" id="IPR040454">
    <property type="entry name" value="TF_IIIC_Tfc1/Sfc1"/>
</dbReference>
<dbReference type="GO" id="GO:0001003">
    <property type="term" value="F:RNA polymerase III type 2 promoter sequence-specific DNA binding"/>
    <property type="evidence" value="ECO:0007669"/>
    <property type="project" value="TreeGrafter"/>
</dbReference>
<evidence type="ECO:0000256" key="5">
    <source>
        <dbReference type="SAM" id="MobiDB-lite"/>
    </source>
</evidence>
<comment type="subcellular location">
    <subcellularLocation>
        <location evidence="1">Nucleus</location>
    </subcellularLocation>
</comment>
<evidence type="ECO:0000313" key="8">
    <source>
        <dbReference type="EMBL" id="KZT38325.1"/>
    </source>
</evidence>
<evidence type="ECO:0000256" key="2">
    <source>
        <dbReference type="ARBA" id="ARBA00023125"/>
    </source>
</evidence>
<protein>
    <submittedName>
        <fullName evidence="8">Uncharacterized protein</fullName>
    </submittedName>
</protein>